<proteinExistence type="inferred from homology"/>
<evidence type="ECO:0000256" key="10">
    <source>
        <dbReference type="ARBA" id="ARBA00023235"/>
    </source>
</evidence>
<dbReference type="InterPro" id="IPR005259">
    <property type="entry name" value="PriA"/>
</dbReference>
<gene>
    <name evidence="11 13" type="primary">priA</name>
    <name evidence="13" type="ORF">G3RUM_00735</name>
</gene>
<organism evidence="13 14">
    <name type="scientific">Candidatus Nanosyncoccus alces</name>
    <dbReference type="NCBI Taxonomy" id="2171997"/>
    <lineage>
        <taxon>Bacteria</taxon>
        <taxon>Candidatus Saccharimonadota</taxon>
        <taxon>Candidatus Nanosyncoccalia</taxon>
        <taxon>Candidatus Nanosyncoccales</taxon>
        <taxon>Candidatus Nanosyncoccaceae</taxon>
        <taxon>Candidatus Nanosyncoccus</taxon>
    </lineage>
</organism>
<dbReference type="Pfam" id="PF00270">
    <property type="entry name" value="DEAD"/>
    <property type="match status" value="1"/>
</dbReference>
<keyword evidence="4 11" id="KW-0547">Nucleotide-binding</keyword>
<feature type="binding site" evidence="11">
    <location>
        <position position="408"/>
    </location>
    <ligand>
        <name>Zn(2+)</name>
        <dbReference type="ChEBI" id="CHEBI:29105"/>
        <label>1</label>
    </ligand>
</feature>
<dbReference type="InterPro" id="IPR041236">
    <property type="entry name" value="PriA_C"/>
</dbReference>
<dbReference type="InterPro" id="IPR041222">
    <property type="entry name" value="PriA_3primeBD"/>
</dbReference>
<evidence type="ECO:0000256" key="7">
    <source>
        <dbReference type="ARBA" id="ARBA00022833"/>
    </source>
</evidence>
<keyword evidence="14" id="KW-1185">Reference proteome</keyword>
<keyword evidence="10 11" id="KW-0413">Isomerase</keyword>
<accession>A0ABY0FN09</accession>
<dbReference type="HAMAP" id="MF_00983">
    <property type="entry name" value="PriA"/>
    <property type="match status" value="1"/>
</dbReference>
<dbReference type="InterPro" id="IPR042115">
    <property type="entry name" value="PriA_3primeBD_sf"/>
</dbReference>
<dbReference type="NCBIfam" id="TIGR00595">
    <property type="entry name" value="priA"/>
    <property type="match status" value="1"/>
</dbReference>
<dbReference type="Gene3D" id="3.40.50.300">
    <property type="entry name" value="P-loop containing nucleotide triphosphate hydrolases"/>
    <property type="match status" value="2"/>
</dbReference>
<feature type="binding site" evidence="11">
    <location>
        <position position="377"/>
    </location>
    <ligand>
        <name>Zn(2+)</name>
        <dbReference type="ChEBI" id="CHEBI:29105"/>
        <label>2</label>
    </ligand>
</feature>
<comment type="catalytic activity">
    <reaction evidence="11">
        <text>Couples ATP hydrolysis with the unwinding of duplex DNA by translocating in the 3'-5' direction.</text>
        <dbReference type="EC" id="5.6.2.4"/>
    </reaction>
</comment>
<comment type="similarity">
    <text evidence="11">Belongs to the helicase family. PriA subfamily.</text>
</comment>
<dbReference type="PANTHER" id="PTHR30580">
    <property type="entry name" value="PRIMOSOMAL PROTEIN N"/>
    <property type="match status" value="1"/>
</dbReference>
<name>A0ABY0FN09_9BACT</name>
<feature type="binding site" evidence="11">
    <location>
        <position position="368"/>
    </location>
    <ligand>
        <name>Zn(2+)</name>
        <dbReference type="ChEBI" id="CHEBI:29105"/>
        <label>1</label>
    </ligand>
</feature>
<dbReference type="PROSITE" id="PS51192">
    <property type="entry name" value="HELICASE_ATP_BIND_1"/>
    <property type="match status" value="1"/>
</dbReference>
<evidence type="ECO:0000256" key="5">
    <source>
        <dbReference type="ARBA" id="ARBA00022801"/>
    </source>
</evidence>
<dbReference type="SUPFAM" id="SSF52540">
    <property type="entry name" value="P-loop containing nucleoside triphosphate hydrolases"/>
    <property type="match status" value="1"/>
</dbReference>
<comment type="subunit">
    <text evidence="11">Component of the replication restart primosome.</text>
</comment>
<comment type="catalytic activity">
    <reaction evidence="11">
        <text>ATP + H2O = ADP + phosphate + H(+)</text>
        <dbReference type="Rhea" id="RHEA:13065"/>
        <dbReference type="ChEBI" id="CHEBI:15377"/>
        <dbReference type="ChEBI" id="CHEBI:15378"/>
        <dbReference type="ChEBI" id="CHEBI:30616"/>
        <dbReference type="ChEBI" id="CHEBI:43474"/>
        <dbReference type="ChEBI" id="CHEBI:456216"/>
        <dbReference type="EC" id="5.6.2.4"/>
    </reaction>
</comment>
<evidence type="ECO:0000256" key="8">
    <source>
        <dbReference type="ARBA" id="ARBA00022840"/>
    </source>
</evidence>
<feature type="domain" description="Helicase ATP-binding" evidence="12">
    <location>
        <begin position="136"/>
        <end position="303"/>
    </location>
</feature>
<keyword evidence="1 11" id="KW-0639">Primosome</keyword>
<keyword evidence="6 11" id="KW-0347">Helicase</keyword>
<reference evidence="13 14" key="2">
    <citation type="journal article" date="2020" name="Cell Rep.">
        <title>Acquisition and Adaptation of Ultra-small Parasitic Reduced Genome Bacteria to Mammalian Hosts.</title>
        <authorList>
            <person name="McLean J.S."/>
            <person name="Bor B."/>
            <person name="Kerns K.A."/>
            <person name="Liu Q."/>
            <person name="To T.T."/>
            <person name="Solden L."/>
            <person name="Hendrickson E.L."/>
            <person name="Wrighton K."/>
            <person name="Shi W."/>
            <person name="He X."/>
        </authorList>
    </citation>
    <scope>NUCLEOTIDE SEQUENCE [LARGE SCALE GENOMIC DNA]</scope>
    <source>
        <strain evidence="13 14">TM7_G3_2_Rum_HOT_351B</strain>
    </source>
</reference>
<keyword evidence="5 11" id="KW-0378">Hydrolase</keyword>
<dbReference type="InterPro" id="IPR040498">
    <property type="entry name" value="PriA_CRR"/>
</dbReference>
<evidence type="ECO:0000256" key="11">
    <source>
        <dbReference type="HAMAP-Rule" id="MF_00983"/>
    </source>
</evidence>
<keyword evidence="2 11" id="KW-0235">DNA replication</keyword>
<keyword evidence="8 11" id="KW-0067">ATP-binding</keyword>
<feature type="binding site" evidence="11">
    <location>
        <position position="392"/>
    </location>
    <ligand>
        <name>Zn(2+)</name>
        <dbReference type="ChEBI" id="CHEBI:29105"/>
        <label>2</label>
    </ligand>
</feature>
<evidence type="ECO:0000259" key="12">
    <source>
        <dbReference type="PROSITE" id="PS51192"/>
    </source>
</evidence>
<evidence type="ECO:0000256" key="2">
    <source>
        <dbReference type="ARBA" id="ARBA00022705"/>
    </source>
</evidence>
<dbReference type="InterPro" id="IPR001650">
    <property type="entry name" value="Helicase_C-like"/>
</dbReference>
<keyword evidence="9 11" id="KW-0238">DNA-binding</keyword>
<comment type="caution">
    <text evidence="13">The sequence shown here is derived from an EMBL/GenBank/DDBJ whole genome shotgun (WGS) entry which is preliminary data.</text>
</comment>
<dbReference type="Pfam" id="PF00271">
    <property type="entry name" value="Helicase_C"/>
    <property type="match status" value="1"/>
</dbReference>
<keyword evidence="3 11" id="KW-0479">Metal-binding</keyword>
<feature type="binding site" evidence="11">
    <location>
        <position position="365"/>
    </location>
    <ligand>
        <name>Zn(2+)</name>
        <dbReference type="ChEBI" id="CHEBI:29105"/>
        <label>1</label>
    </ligand>
</feature>
<dbReference type="Pfam" id="PF17764">
    <property type="entry name" value="PriA_3primeBD"/>
    <property type="match status" value="1"/>
</dbReference>
<dbReference type="InterPro" id="IPR027417">
    <property type="entry name" value="P-loop_NTPase"/>
</dbReference>
<feature type="binding site" evidence="11">
    <location>
        <position position="395"/>
    </location>
    <ligand>
        <name>Zn(2+)</name>
        <dbReference type="ChEBI" id="CHEBI:29105"/>
        <label>2</label>
    </ligand>
</feature>
<dbReference type="Pfam" id="PF18074">
    <property type="entry name" value="PriA_C"/>
    <property type="match status" value="1"/>
</dbReference>
<dbReference type="EMBL" id="PRLM01000006">
    <property type="protein sequence ID" value="RYC74578.1"/>
    <property type="molecule type" value="Genomic_DNA"/>
</dbReference>
<dbReference type="InterPro" id="IPR014001">
    <property type="entry name" value="Helicase_ATP-bd"/>
</dbReference>
<reference evidence="13 14" key="1">
    <citation type="journal article" date="2018" name="bioRxiv">
        <title>Evidence of independent acquisition and adaption of ultra-small bacteria to human hosts across the highly diverse yet reduced genomes of the phylum Saccharibacteria.</title>
        <authorList>
            <person name="McLean J.S."/>
            <person name="Bor B."/>
            <person name="To T.T."/>
            <person name="Liu Q."/>
            <person name="Kearns K.A."/>
            <person name="Solden L.M."/>
            <person name="Wrighton K.C."/>
            <person name="He X."/>
            <person name="Shi W."/>
        </authorList>
    </citation>
    <scope>NUCLEOTIDE SEQUENCE [LARGE SCALE GENOMIC DNA]</scope>
    <source>
        <strain evidence="13 14">TM7_G3_2_Rum_HOT_351B</strain>
    </source>
</reference>
<feature type="binding site" evidence="11">
    <location>
        <position position="405"/>
    </location>
    <ligand>
        <name>Zn(2+)</name>
        <dbReference type="ChEBI" id="CHEBI:29105"/>
        <label>1</label>
    </ligand>
</feature>
<comment type="function">
    <text evidence="11">Initiates the restart of stalled replication forks, which reloads the replicative helicase on sites other than the origin of replication. Recognizes and binds to abandoned replication forks and remodels them to uncover a helicase loading site. Promotes assembly of the primosome at these replication forks.</text>
</comment>
<evidence type="ECO:0000256" key="9">
    <source>
        <dbReference type="ARBA" id="ARBA00023125"/>
    </source>
</evidence>
<protein>
    <recommendedName>
        <fullName evidence="11">Replication restart protein PriA</fullName>
    </recommendedName>
    <alternativeName>
        <fullName evidence="11">ATP-dependent DNA helicase PriA</fullName>
        <ecNumber evidence="11">5.6.2.4</ecNumber>
    </alternativeName>
    <alternativeName>
        <fullName evidence="11">DNA 3'-5' helicase PriA</fullName>
    </alternativeName>
</protein>
<dbReference type="EC" id="5.6.2.4" evidence="11"/>
<evidence type="ECO:0000313" key="13">
    <source>
        <dbReference type="EMBL" id="RYC74578.1"/>
    </source>
</evidence>
<dbReference type="Gene3D" id="3.40.1440.60">
    <property type="entry name" value="PriA, 3(prime) DNA-binding domain"/>
    <property type="match status" value="1"/>
</dbReference>
<sequence length="647" mass="71657">MFYEVIPGKVFGKGDILTYTYDGSLVPGQIVEVPLGRSKAVGVVSKKVAQPNFATKPVTKVLYSRPLPAHLVTTAKFVADYYQVPLASTLSLILPNGVAKKRRKTEQMFGSVRKTEHTKHLSQIPLNQAQKKALEDLYQAPGATKLLHGVTGSGKTNIYLRMAKNALLGQKSTILLVPEIALTGQLVRVFEEHFGNKVVLIHSRQTEAERHLIFDSLLEAAGPKIVIGPRSALFAPLKDLGLIIVDEAHEGAYHQENAPKYSAIRVASFMASQLRADLILGSATPTVEDYYLAEKKGALVKLTEKAKSTVAEPEIKIIDLKNRDKFGKSRYFADPLLSAIRKNLEQGRQTLIFHNRRGSSPLTICENCGEEIICPNCFLPLTLHADSYELACHTCGYRERVPMNCPKCGAPGLVHKGFGTKLLESELKKLFPSARIKRFDADNKKGESLDAVYTEVLEGEIDILVGTQTLAKGLDLPRLATVGVAQADAGLNLPDFMAEERTFQLITQVIGRVGRGHSDIAEVFIQTFRPENPVIKMAATSDYERFYEHTIRKRREAGFPPFMFVAKLEIAMKTESIVLKKVREVAATLSKDKRLIVSPPMPAFHERTSRGYTWQIVVRAKSRKALVNACSNLDPNFRVTFDPVGLL</sequence>
<feature type="binding site" evidence="11">
    <location>
        <position position="374"/>
    </location>
    <ligand>
        <name>Zn(2+)</name>
        <dbReference type="ChEBI" id="CHEBI:29105"/>
        <label>2</label>
    </ligand>
</feature>
<evidence type="ECO:0000256" key="1">
    <source>
        <dbReference type="ARBA" id="ARBA00022515"/>
    </source>
</evidence>
<dbReference type="SMART" id="SM00487">
    <property type="entry name" value="DEXDc"/>
    <property type="match status" value="1"/>
</dbReference>
<dbReference type="PANTHER" id="PTHR30580:SF0">
    <property type="entry name" value="PRIMOSOMAL PROTEIN N"/>
    <property type="match status" value="1"/>
</dbReference>
<keyword evidence="7 11" id="KW-0862">Zinc</keyword>
<evidence type="ECO:0000256" key="6">
    <source>
        <dbReference type="ARBA" id="ARBA00022806"/>
    </source>
</evidence>
<dbReference type="Pfam" id="PF18319">
    <property type="entry name" value="Zn_ribbon_PriA"/>
    <property type="match status" value="1"/>
</dbReference>
<dbReference type="InterPro" id="IPR011545">
    <property type="entry name" value="DEAD/DEAH_box_helicase_dom"/>
</dbReference>
<comment type="cofactor">
    <cofactor evidence="11">
        <name>Zn(2+)</name>
        <dbReference type="ChEBI" id="CHEBI:29105"/>
    </cofactor>
    <text evidence="11">Binds 2 zinc ions per subunit.</text>
</comment>
<dbReference type="Proteomes" id="UP001191019">
    <property type="component" value="Unassembled WGS sequence"/>
</dbReference>
<evidence type="ECO:0000256" key="4">
    <source>
        <dbReference type="ARBA" id="ARBA00022741"/>
    </source>
</evidence>
<evidence type="ECO:0000256" key="3">
    <source>
        <dbReference type="ARBA" id="ARBA00022723"/>
    </source>
</evidence>
<dbReference type="GO" id="GO:0016787">
    <property type="term" value="F:hydrolase activity"/>
    <property type="evidence" value="ECO:0007669"/>
    <property type="project" value="UniProtKB-KW"/>
</dbReference>
<dbReference type="SMART" id="SM00490">
    <property type="entry name" value="HELICc"/>
    <property type="match status" value="1"/>
</dbReference>
<evidence type="ECO:0000313" key="14">
    <source>
        <dbReference type="Proteomes" id="UP001191019"/>
    </source>
</evidence>